<dbReference type="PROSITE" id="PS50943">
    <property type="entry name" value="HTH_CROC1"/>
    <property type="match status" value="1"/>
</dbReference>
<feature type="domain" description="HTH cro/C1-type" evidence="1">
    <location>
        <begin position="2"/>
        <end position="40"/>
    </location>
</feature>
<dbReference type="Gene3D" id="1.10.260.40">
    <property type="entry name" value="lambda repressor-like DNA-binding domains"/>
    <property type="match status" value="1"/>
</dbReference>
<keyword evidence="3" id="KW-1185">Reference proteome</keyword>
<evidence type="ECO:0000313" key="2">
    <source>
        <dbReference type="EMBL" id="SDM64171.1"/>
    </source>
</evidence>
<proteinExistence type="predicted"/>
<dbReference type="PANTHER" id="PTHR35010">
    <property type="entry name" value="BLL4672 PROTEIN-RELATED"/>
    <property type="match status" value="1"/>
</dbReference>
<dbReference type="EMBL" id="FNIE01000001">
    <property type="protein sequence ID" value="SDM64171.1"/>
    <property type="molecule type" value="Genomic_DNA"/>
</dbReference>
<dbReference type="Pfam" id="PF17765">
    <property type="entry name" value="MLTR_LBD"/>
    <property type="match status" value="1"/>
</dbReference>
<name>A0A1G9UW59_9ACTN</name>
<dbReference type="GO" id="GO:0003677">
    <property type="term" value="F:DNA binding"/>
    <property type="evidence" value="ECO:0007669"/>
    <property type="project" value="InterPro"/>
</dbReference>
<sequence>MLAGVSADYYTKLEQGRESNPSPQVVVALCRALRLDADARSHVFRLAGVDPALGAPSGRNHVHPALLHLLDGFPADAAYVLGPAFDVLAANSTAAALLSPFGHEKNMPRILFTHPRARTVFPDWSLVAGATVHALRLNSGRFPDAPEIIALIEDLNRRSAPFRALWEDQVVSGLTRAYKVFVHPMVGRIELTYQSFDVRAAPGQELLVGSAEPGSRSAEALAYLGAMTAVGGCTAPRMTRPSSHRRAAEE</sequence>
<dbReference type="STRING" id="310781.SAMN05216259_10121"/>
<dbReference type="InterPro" id="IPR041413">
    <property type="entry name" value="MLTR_LBD"/>
</dbReference>
<dbReference type="Pfam" id="PF13560">
    <property type="entry name" value="HTH_31"/>
    <property type="match status" value="1"/>
</dbReference>
<accession>A0A1G9UW59</accession>
<evidence type="ECO:0000259" key="1">
    <source>
        <dbReference type="PROSITE" id="PS50943"/>
    </source>
</evidence>
<dbReference type="Gene3D" id="3.30.450.180">
    <property type="match status" value="1"/>
</dbReference>
<organism evidence="2 3">
    <name type="scientific">Actinacidiphila guanduensis</name>
    <dbReference type="NCBI Taxonomy" id="310781"/>
    <lineage>
        <taxon>Bacteria</taxon>
        <taxon>Bacillati</taxon>
        <taxon>Actinomycetota</taxon>
        <taxon>Actinomycetes</taxon>
        <taxon>Kitasatosporales</taxon>
        <taxon>Streptomycetaceae</taxon>
        <taxon>Actinacidiphila</taxon>
    </lineage>
</organism>
<reference evidence="2 3" key="1">
    <citation type="submission" date="2016-10" db="EMBL/GenBank/DDBJ databases">
        <authorList>
            <person name="de Groot N.N."/>
        </authorList>
    </citation>
    <scope>NUCLEOTIDE SEQUENCE [LARGE SCALE GENOMIC DNA]</scope>
    <source>
        <strain evidence="2 3">CGMCC 4.2022</strain>
    </source>
</reference>
<gene>
    <name evidence="2" type="ORF">SAMN05216259_10121</name>
</gene>
<dbReference type="PANTHER" id="PTHR35010:SF2">
    <property type="entry name" value="BLL4672 PROTEIN"/>
    <property type="match status" value="1"/>
</dbReference>
<dbReference type="SUPFAM" id="SSF47413">
    <property type="entry name" value="lambda repressor-like DNA-binding domains"/>
    <property type="match status" value="1"/>
</dbReference>
<dbReference type="CDD" id="cd00093">
    <property type="entry name" value="HTH_XRE"/>
    <property type="match status" value="1"/>
</dbReference>
<dbReference type="Proteomes" id="UP000199341">
    <property type="component" value="Unassembled WGS sequence"/>
</dbReference>
<dbReference type="AlphaFoldDB" id="A0A1G9UW59"/>
<dbReference type="InterPro" id="IPR001387">
    <property type="entry name" value="Cro/C1-type_HTH"/>
</dbReference>
<dbReference type="InterPro" id="IPR010982">
    <property type="entry name" value="Lambda_DNA-bd_dom_sf"/>
</dbReference>
<protein>
    <submittedName>
        <fullName evidence="2">Helix-turn-helix domain-containing protein</fullName>
    </submittedName>
</protein>
<evidence type="ECO:0000313" key="3">
    <source>
        <dbReference type="Proteomes" id="UP000199341"/>
    </source>
</evidence>